<organism evidence="1 2">
    <name type="scientific">Actinocatenispora rupis</name>
    <dbReference type="NCBI Taxonomy" id="519421"/>
    <lineage>
        <taxon>Bacteria</taxon>
        <taxon>Bacillati</taxon>
        <taxon>Actinomycetota</taxon>
        <taxon>Actinomycetes</taxon>
        <taxon>Micromonosporales</taxon>
        <taxon>Micromonosporaceae</taxon>
        <taxon>Actinocatenispora</taxon>
    </lineage>
</organism>
<reference evidence="1" key="1">
    <citation type="submission" date="2021-01" db="EMBL/GenBank/DDBJ databases">
        <title>Whole genome shotgun sequence of Actinocatenispora rupis NBRC 107355.</title>
        <authorList>
            <person name="Komaki H."/>
            <person name="Tamura T."/>
        </authorList>
    </citation>
    <scope>NUCLEOTIDE SEQUENCE</scope>
    <source>
        <strain evidence="1">NBRC 107355</strain>
    </source>
</reference>
<keyword evidence="2" id="KW-1185">Reference proteome</keyword>
<sequence>MIKLVDVPTEDTARADVAPSEEDRAYWQRRLECLTEAWLGVRCERDLAIYRLHQHGMPVREIARLADESSHVVADTIAAAAGDPNMADYQPGPLWHEFWPKY</sequence>
<name>A0A8J3JAS5_9ACTN</name>
<dbReference type="EMBL" id="BOMB01000034">
    <property type="protein sequence ID" value="GID14926.1"/>
    <property type="molecule type" value="Genomic_DNA"/>
</dbReference>
<dbReference type="RefSeq" id="WP_203662964.1">
    <property type="nucleotide sequence ID" value="NZ_BAAAZM010000012.1"/>
</dbReference>
<dbReference type="Proteomes" id="UP000612808">
    <property type="component" value="Unassembled WGS sequence"/>
</dbReference>
<protein>
    <submittedName>
        <fullName evidence="1">Uncharacterized protein</fullName>
    </submittedName>
</protein>
<gene>
    <name evidence="1" type="ORF">Aru02nite_58150</name>
</gene>
<comment type="caution">
    <text evidence="1">The sequence shown here is derived from an EMBL/GenBank/DDBJ whole genome shotgun (WGS) entry which is preliminary data.</text>
</comment>
<proteinExistence type="predicted"/>
<accession>A0A8J3JAS5</accession>
<evidence type="ECO:0000313" key="1">
    <source>
        <dbReference type="EMBL" id="GID14926.1"/>
    </source>
</evidence>
<evidence type="ECO:0000313" key="2">
    <source>
        <dbReference type="Proteomes" id="UP000612808"/>
    </source>
</evidence>
<dbReference type="AlphaFoldDB" id="A0A8J3JAS5"/>